<name>A0AAV7TDW0_PLEWA</name>
<dbReference type="Proteomes" id="UP001066276">
    <property type="component" value="Chromosome 4_1"/>
</dbReference>
<dbReference type="EMBL" id="JANPWB010000007">
    <property type="protein sequence ID" value="KAJ1174586.1"/>
    <property type="molecule type" value="Genomic_DNA"/>
</dbReference>
<feature type="compositionally biased region" description="Basic and acidic residues" evidence="1">
    <location>
        <begin position="42"/>
        <end position="51"/>
    </location>
</feature>
<sequence>MWTKPTDAGAATSAPVPPAKEANQLSHPALKEGPGNGNAGLQRDERPAVERRRARNGGAEDSGAEGRNSEIRQRQEDEGEAGGKTGILAAQEV</sequence>
<feature type="region of interest" description="Disordered" evidence="1">
    <location>
        <begin position="1"/>
        <end position="93"/>
    </location>
</feature>
<keyword evidence="3" id="KW-1185">Reference proteome</keyword>
<evidence type="ECO:0000256" key="1">
    <source>
        <dbReference type="SAM" id="MobiDB-lite"/>
    </source>
</evidence>
<gene>
    <name evidence="2" type="ORF">NDU88_006406</name>
</gene>
<comment type="caution">
    <text evidence="2">The sequence shown here is derived from an EMBL/GenBank/DDBJ whole genome shotgun (WGS) entry which is preliminary data.</text>
</comment>
<accession>A0AAV7TDW0</accession>
<organism evidence="2 3">
    <name type="scientific">Pleurodeles waltl</name>
    <name type="common">Iberian ribbed newt</name>
    <dbReference type="NCBI Taxonomy" id="8319"/>
    <lineage>
        <taxon>Eukaryota</taxon>
        <taxon>Metazoa</taxon>
        <taxon>Chordata</taxon>
        <taxon>Craniata</taxon>
        <taxon>Vertebrata</taxon>
        <taxon>Euteleostomi</taxon>
        <taxon>Amphibia</taxon>
        <taxon>Batrachia</taxon>
        <taxon>Caudata</taxon>
        <taxon>Salamandroidea</taxon>
        <taxon>Salamandridae</taxon>
        <taxon>Pleurodelinae</taxon>
        <taxon>Pleurodeles</taxon>
    </lineage>
</organism>
<feature type="compositionally biased region" description="Basic and acidic residues" evidence="1">
    <location>
        <begin position="67"/>
        <end position="76"/>
    </location>
</feature>
<evidence type="ECO:0000313" key="3">
    <source>
        <dbReference type="Proteomes" id="UP001066276"/>
    </source>
</evidence>
<proteinExistence type="predicted"/>
<evidence type="ECO:0000313" key="2">
    <source>
        <dbReference type="EMBL" id="KAJ1174586.1"/>
    </source>
</evidence>
<dbReference type="AlphaFoldDB" id="A0AAV7TDW0"/>
<protein>
    <submittedName>
        <fullName evidence="2">Uncharacterized protein</fullName>
    </submittedName>
</protein>
<reference evidence="2" key="1">
    <citation type="journal article" date="2022" name="bioRxiv">
        <title>Sequencing and chromosome-scale assembly of the giantPleurodeles waltlgenome.</title>
        <authorList>
            <person name="Brown T."/>
            <person name="Elewa A."/>
            <person name="Iarovenko S."/>
            <person name="Subramanian E."/>
            <person name="Araus A.J."/>
            <person name="Petzold A."/>
            <person name="Susuki M."/>
            <person name="Suzuki K.-i.T."/>
            <person name="Hayashi T."/>
            <person name="Toyoda A."/>
            <person name="Oliveira C."/>
            <person name="Osipova E."/>
            <person name="Leigh N.D."/>
            <person name="Simon A."/>
            <person name="Yun M.H."/>
        </authorList>
    </citation>
    <scope>NUCLEOTIDE SEQUENCE</scope>
    <source>
        <strain evidence="2">20211129_DDA</strain>
        <tissue evidence="2">Liver</tissue>
    </source>
</reference>